<organism evidence="1 2">
    <name type="scientific">Kineobactrum salinum</name>
    <dbReference type="NCBI Taxonomy" id="2708301"/>
    <lineage>
        <taxon>Bacteria</taxon>
        <taxon>Pseudomonadati</taxon>
        <taxon>Pseudomonadota</taxon>
        <taxon>Gammaproteobacteria</taxon>
        <taxon>Cellvibrionales</taxon>
        <taxon>Halieaceae</taxon>
        <taxon>Kineobactrum</taxon>
    </lineage>
</organism>
<dbReference type="RefSeq" id="WP_163494266.1">
    <property type="nucleotide sequence ID" value="NZ_CP048711.1"/>
</dbReference>
<gene>
    <name evidence="1" type="ORF">G3T16_06005</name>
</gene>
<dbReference type="AlphaFoldDB" id="A0A6C0U0A5"/>
<keyword evidence="2" id="KW-1185">Reference proteome</keyword>
<evidence type="ECO:0000313" key="1">
    <source>
        <dbReference type="EMBL" id="QIB65019.1"/>
    </source>
</evidence>
<evidence type="ECO:0000313" key="2">
    <source>
        <dbReference type="Proteomes" id="UP000477680"/>
    </source>
</evidence>
<name>A0A6C0U0A5_9GAMM</name>
<proteinExistence type="predicted"/>
<dbReference type="EMBL" id="CP048711">
    <property type="protein sequence ID" value="QIB65019.1"/>
    <property type="molecule type" value="Genomic_DNA"/>
</dbReference>
<reference evidence="1 2" key="1">
    <citation type="submission" date="2020-02" db="EMBL/GenBank/DDBJ databases">
        <title>Genome sequencing for Kineobactrum sp. M2.</title>
        <authorList>
            <person name="Park S.-J."/>
        </authorList>
    </citation>
    <scope>NUCLEOTIDE SEQUENCE [LARGE SCALE GENOMIC DNA]</scope>
    <source>
        <strain evidence="1 2">M2</strain>
    </source>
</reference>
<sequence>MGELLEFPSQRAQGLAYLDRELRKLLAARGADQALIDFAASQLTGIYAELSESEHYSFAIELPAGLPEAERDALYRQINDGLAGLRRENHALMIRLVARLVLTELRLFQHERPD</sequence>
<dbReference type="Proteomes" id="UP000477680">
    <property type="component" value="Chromosome"/>
</dbReference>
<dbReference type="KEGG" id="kim:G3T16_06005"/>
<protein>
    <submittedName>
        <fullName evidence="1">Uncharacterized protein</fullName>
    </submittedName>
</protein>
<accession>A0A6C0U0A5</accession>